<evidence type="ECO:0000256" key="2">
    <source>
        <dbReference type="ARBA" id="ARBA00022692"/>
    </source>
</evidence>
<evidence type="ECO:0000256" key="6">
    <source>
        <dbReference type="ARBA" id="ARBA00023316"/>
    </source>
</evidence>
<dbReference type="EMBL" id="JABBJJ010000104">
    <property type="protein sequence ID" value="NMO17597.1"/>
    <property type="molecule type" value="Genomic_DNA"/>
</dbReference>
<feature type="site" description="Important for catalytic activity" evidence="7">
    <location>
        <position position="223"/>
    </location>
</feature>
<evidence type="ECO:0000256" key="4">
    <source>
        <dbReference type="ARBA" id="ARBA00023136"/>
    </source>
</evidence>
<dbReference type="Gene3D" id="3.30.1490.480">
    <property type="entry name" value="Endolytic murein transglycosylase"/>
    <property type="match status" value="1"/>
</dbReference>
<dbReference type="GO" id="GO:0005886">
    <property type="term" value="C:plasma membrane"/>
    <property type="evidence" value="ECO:0007669"/>
    <property type="project" value="UniProtKB-UniRule"/>
</dbReference>
<gene>
    <name evidence="7 9" type="primary">mltG</name>
    <name evidence="9" type="ORF">HG543_22415</name>
</gene>
<accession>A0A848LIQ1</accession>
<organism evidence="9 10">
    <name type="scientific">Pyxidicoccus fallax</name>
    <dbReference type="NCBI Taxonomy" id="394095"/>
    <lineage>
        <taxon>Bacteria</taxon>
        <taxon>Pseudomonadati</taxon>
        <taxon>Myxococcota</taxon>
        <taxon>Myxococcia</taxon>
        <taxon>Myxococcales</taxon>
        <taxon>Cystobacterineae</taxon>
        <taxon>Myxococcaceae</taxon>
        <taxon>Pyxidicoccus</taxon>
    </lineage>
</organism>
<dbReference type="RefSeq" id="WP_169346879.1">
    <property type="nucleotide sequence ID" value="NZ_JABBJJ010000104.1"/>
</dbReference>
<evidence type="ECO:0000313" key="10">
    <source>
        <dbReference type="Proteomes" id="UP000518300"/>
    </source>
</evidence>
<comment type="function">
    <text evidence="7">Functions as a peptidoglycan terminase that cleaves nascent peptidoglycan strands endolytically to terminate their elongation.</text>
</comment>
<dbReference type="HAMAP" id="MF_02065">
    <property type="entry name" value="MltG"/>
    <property type="match status" value="1"/>
</dbReference>
<evidence type="ECO:0000256" key="1">
    <source>
        <dbReference type="ARBA" id="ARBA00022475"/>
    </source>
</evidence>
<comment type="caution">
    <text evidence="9">The sequence shown here is derived from an EMBL/GenBank/DDBJ whole genome shotgun (WGS) entry which is preliminary data.</text>
</comment>
<dbReference type="EC" id="4.2.2.29" evidence="7"/>
<keyword evidence="1 7" id="KW-1003">Cell membrane</keyword>
<keyword evidence="4 7" id="KW-0472">Membrane</keyword>
<dbReference type="Pfam" id="PF02618">
    <property type="entry name" value="YceG"/>
    <property type="match status" value="1"/>
</dbReference>
<evidence type="ECO:0000256" key="3">
    <source>
        <dbReference type="ARBA" id="ARBA00022989"/>
    </source>
</evidence>
<dbReference type="InterPro" id="IPR003770">
    <property type="entry name" value="MLTG-like"/>
</dbReference>
<protein>
    <recommendedName>
        <fullName evidence="7">Endolytic murein transglycosylase</fullName>
        <ecNumber evidence="7">4.2.2.29</ecNumber>
    </recommendedName>
    <alternativeName>
        <fullName evidence="7">Peptidoglycan lytic transglycosylase</fullName>
    </alternativeName>
    <alternativeName>
        <fullName evidence="7">Peptidoglycan polymerization terminase</fullName>
    </alternativeName>
</protein>
<dbReference type="NCBIfam" id="TIGR00247">
    <property type="entry name" value="endolytic transglycosylase MltG"/>
    <property type="match status" value="1"/>
</dbReference>
<comment type="similarity">
    <text evidence="7">Belongs to the transglycosylase MltG family.</text>
</comment>
<evidence type="ECO:0000313" key="9">
    <source>
        <dbReference type="EMBL" id="NMO17597.1"/>
    </source>
</evidence>
<keyword evidence="6 7" id="KW-0961">Cell wall biogenesis/degradation</keyword>
<dbReference type="PANTHER" id="PTHR30518">
    <property type="entry name" value="ENDOLYTIC MUREIN TRANSGLYCOSYLASE"/>
    <property type="match status" value="1"/>
</dbReference>
<dbReference type="GO" id="GO:0008932">
    <property type="term" value="F:lytic endotransglycosylase activity"/>
    <property type="evidence" value="ECO:0007669"/>
    <property type="project" value="UniProtKB-UniRule"/>
</dbReference>
<comment type="catalytic activity">
    <reaction evidence="7">
        <text>a peptidoglycan chain = a peptidoglycan chain with N-acetyl-1,6-anhydromuramyl-[peptide] at the reducing end + a peptidoglycan chain with N-acetylglucosamine at the non-reducing end.</text>
        <dbReference type="EC" id="4.2.2.29"/>
    </reaction>
</comment>
<feature type="signal peptide" evidence="8">
    <location>
        <begin position="1"/>
        <end position="18"/>
    </location>
</feature>
<dbReference type="GO" id="GO:0071555">
    <property type="term" value="P:cell wall organization"/>
    <property type="evidence" value="ECO:0007669"/>
    <property type="project" value="UniProtKB-KW"/>
</dbReference>
<keyword evidence="3 7" id="KW-1133">Transmembrane helix</keyword>
<sequence length="339" mass="37322">MKRLALVFCVLVVLAAVAGTGAFLWAEGQVQTAMAPPGAATVEFTVPKGTSGRGLGTLLASQGLIRDARIWRWHLYRRGSFAPKAGRHEVSPSMTVAELATALESNPIPEDIPFVVVEGWRLRDTDAALAAANLITPGAYIAAASKPGNFTAPFPLPVSGTLEGYLYPETYGVVPGKLDVNALIQRQLNAFAERFFLPNKDAITKSGRSLHEVVVMASMLEREEPVPDQRPLVAGILWKRVDKGFPLGVDATSRYELAQWNDRVAFLKRLRDPQDPYNTRHRKGLPPSPIGAPTVASLQAAMSPKASDYWYYLHDAERRLHPSRNAEEHEALRRKYNVY</sequence>
<proteinExistence type="inferred from homology"/>
<dbReference type="PANTHER" id="PTHR30518:SF2">
    <property type="entry name" value="ENDOLYTIC MUREIN TRANSGLYCOSYLASE"/>
    <property type="match status" value="1"/>
</dbReference>
<feature type="chain" id="PRO_5032370928" description="Endolytic murein transglycosylase" evidence="8">
    <location>
        <begin position="19"/>
        <end position="339"/>
    </location>
</feature>
<keyword evidence="10" id="KW-1185">Reference proteome</keyword>
<evidence type="ECO:0000256" key="5">
    <source>
        <dbReference type="ARBA" id="ARBA00023239"/>
    </source>
</evidence>
<dbReference type="Proteomes" id="UP000518300">
    <property type="component" value="Unassembled WGS sequence"/>
</dbReference>
<dbReference type="GO" id="GO:0009252">
    <property type="term" value="P:peptidoglycan biosynthetic process"/>
    <property type="evidence" value="ECO:0007669"/>
    <property type="project" value="UniProtKB-UniRule"/>
</dbReference>
<dbReference type="AlphaFoldDB" id="A0A848LIQ1"/>
<evidence type="ECO:0000256" key="7">
    <source>
        <dbReference type="HAMAP-Rule" id="MF_02065"/>
    </source>
</evidence>
<keyword evidence="5 7" id="KW-0456">Lyase</keyword>
<evidence type="ECO:0000256" key="8">
    <source>
        <dbReference type="SAM" id="SignalP"/>
    </source>
</evidence>
<keyword evidence="8" id="KW-0732">Signal</keyword>
<keyword evidence="2 7" id="KW-0812">Transmembrane</keyword>
<name>A0A848LIQ1_9BACT</name>
<reference evidence="9 10" key="1">
    <citation type="submission" date="2020-04" db="EMBL/GenBank/DDBJ databases">
        <title>Draft genome of Pyxidicoccus fallax type strain.</title>
        <authorList>
            <person name="Whitworth D.E."/>
        </authorList>
    </citation>
    <scope>NUCLEOTIDE SEQUENCE [LARGE SCALE GENOMIC DNA]</scope>
    <source>
        <strain evidence="9 10">DSM 14698</strain>
    </source>
</reference>